<feature type="transmembrane region" description="Helical" evidence="2">
    <location>
        <begin position="545"/>
        <end position="570"/>
    </location>
</feature>
<dbReference type="Proteomes" id="UP000887023">
    <property type="component" value="Chromosome"/>
</dbReference>
<evidence type="ECO:0000313" key="4">
    <source>
        <dbReference type="Proteomes" id="UP000887023"/>
    </source>
</evidence>
<name>A0ABX8SEB4_9ACTN</name>
<keyword evidence="2" id="KW-1133">Transmembrane helix</keyword>
<dbReference type="EMBL" id="CP079105">
    <property type="protein sequence ID" value="QXQ15257.1"/>
    <property type="molecule type" value="Genomic_DNA"/>
</dbReference>
<dbReference type="CDD" id="cd02440">
    <property type="entry name" value="AdoMet_MTases"/>
    <property type="match status" value="1"/>
</dbReference>
<dbReference type="PANTHER" id="PTHR43861">
    <property type="entry name" value="TRANS-ACONITATE 2-METHYLTRANSFERASE-RELATED"/>
    <property type="match status" value="1"/>
</dbReference>
<proteinExistence type="predicted"/>
<dbReference type="GO" id="GO:0008168">
    <property type="term" value="F:methyltransferase activity"/>
    <property type="evidence" value="ECO:0007669"/>
    <property type="project" value="UniProtKB-KW"/>
</dbReference>
<dbReference type="Pfam" id="PF13489">
    <property type="entry name" value="Methyltransf_23"/>
    <property type="match status" value="1"/>
</dbReference>
<sequence length="586" mass="64909">MTYLLSVLAVLFVLDALRLRRRAGALDVLGPAETAEMLPTYEMVTAPGITVDQATERSAAAFAGERGLDLLDLVPAGISLNHAMTLVQLVDPSTYGADRLRPGYTVGHAILITADVVERTAITVPADDLEFARLAVRLKPYGKAGLAIAPGTPARPGKIDQRFDVLRTMLGPATAPAIGALPVLGIVVGVGTWLAPIAGLAAIAAWHLQPLLVFAGTHLRPRRLLVSSLLRFPTELLLAFGAVFARRRRQLGKHPTPTEQLFEPRRSTCPMCDAPDPVLHLRSPDRIKHKPGRFTLERCQSCRHIFQNPRLSVAGLDYYYRDFYDGLGESDMELVFSAAVRSYRDRARMVKHHTMPARWLDVGAGHGHFCIAARDEFPDTRFDGLDLSESIDEAKRRGWVDTAYRGLFADLASTFAGRYDAVSMSHYLEHTTDPRAEIGAARTALEPGGYLLIEVPDPDFVLGRVLRSYWLPWFQPQHLHLLPAAKLGSMLAECGFVPLTWHRGAAHQPVDLFFVVYLFLDRLAPPTDLPWRPRRWLAAARFRRTLVWTLGMPFLLAAGLTDLLLAPLIARARVGNTYRVVARKED</sequence>
<dbReference type="InterPro" id="IPR029063">
    <property type="entry name" value="SAM-dependent_MTases_sf"/>
</dbReference>
<dbReference type="Gene3D" id="3.40.50.150">
    <property type="entry name" value="Vaccinia Virus protein VP39"/>
    <property type="match status" value="1"/>
</dbReference>
<keyword evidence="3" id="KW-0489">Methyltransferase</keyword>
<keyword evidence="4" id="KW-1185">Reference proteome</keyword>
<accession>A0ABX8SEB4</accession>
<organism evidence="3 4">
    <name type="scientific">Skermania pinensis</name>
    <dbReference type="NCBI Taxonomy" id="39122"/>
    <lineage>
        <taxon>Bacteria</taxon>
        <taxon>Bacillati</taxon>
        <taxon>Actinomycetota</taxon>
        <taxon>Actinomycetes</taxon>
        <taxon>Mycobacteriales</taxon>
        <taxon>Gordoniaceae</taxon>
        <taxon>Skermania</taxon>
    </lineage>
</organism>
<dbReference type="PANTHER" id="PTHR43861:SF3">
    <property type="entry name" value="PUTATIVE (AFU_ORTHOLOGUE AFUA_2G14390)-RELATED"/>
    <property type="match status" value="1"/>
</dbReference>
<reference evidence="3" key="1">
    <citation type="submission" date="2021-07" db="EMBL/GenBank/DDBJ databases">
        <title>Candidatus Kaistella beijingensis sp. nov. isolated from a municipal wastewater treatment plant is involved in sludge foaming.</title>
        <authorList>
            <person name="Song Y."/>
            <person name="Liu S.-J."/>
        </authorList>
    </citation>
    <scope>NUCLEOTIDE SEQUENCE</scope>
    <source>
        <strain evidence="3">DSM 43998</strain>
    </source>
</reference>
<evidence type="ECO:0000313" key="3">
    <source>
        <dbReference type="EMBL" id="QXQ15257.1"/>
    </source>
</evidence>
<protein>
    <submittedName>
        <fullName evidence="3">Class I SAM-dependent methyltransferase</fullName>
    </submittedName>
</protein>
<evidence type="ECO:0000256" key="1">
    <source>
        <dbReference type="ARBA" id="ARBA00022679"/>
    </source>
</evidence>
<keyword evidence="2" id="KW-0472">Membrane</keyword>
<dbReference type="RefSeq" id="WP_066471552.1">
    <property type="nucleotide sequence ID" value="NZ_CBCRUZ010000001.1"/>
</dbReference>
<gene>
    <name evidence="3" type="ORF">KV203_08045</name>
</gene>
<dbReference type="GO" id="GO:0032259">
    <property type="term" value="P:methylation"/>
    <property type="evidence" value="ECO:0007669"/>
    <property type="project" value="UniProtKB-KW"/>
</dbReference>
<keyword evidence="2" id="KW-0812">Transmembrane</keyword>
<dbReference type="SUPFAM" id="SSF53335">
    <property type="entry name" value="S-adenosyl-L-methionine-dependent methyltransferases"/>
    <property type="match status" value="1"/>
</dbReference>
<keyword evidence="1" id="KW-0808">Transferase</keyword>
<evidence type="ECO:0000256" key="2">
    <source>
        <dbReference type="SAM" id="Phobius"/>
    </source>
</evidence>